<sequence>MIDGCRILLLDDEPLILMDLEFAAEDRECRPLTATNVREALAHIEAQGSVSCAVLDVTLRDGETCMPVARELERRDIPYILHSGDLNRQEGTLAALNARLIAKPACSSKVVDAALALAEPAATRQAS</sequence>
<evidence type="ECO:0000313" key="3">
    <source>
        <dbReference type="EMBL" id="MBY8337980.1"/>
    </source>
</evidence>
<organism evidence="3 4">
    <name type="scientific">Alteriqipengyuania abyssalis</name>
    <dbReference type="NCBI Taxonomy" id="2860200"/>
    <lineage>
        <taxon>Bacteria</taxon>
        <taxon>Pseudomonadati</taxon>
        <taxon>Pseudomonadota</taxon>
        <taxon>Alphaproteobacteria</taxon>
        <taxon>Sphingomonadales</taxon>
        <taxon>Erythrobacteraceae</taxon>
        <taxon>Alteriqipengyuania</taxon>
    </lineage>
</organism>
<feature type="modified residue" description="4-aspartylphosphate" evidence="1">
    <location>
        <position position="56"/>
    </location>
</feature>
<dbReference type="InterPro" id="IPR001789">
    <property type="entry name" value="Sig_transdc_resp-reg_receiver"/>
</dbReference>
<dbReference type="Gene3D" id="3.40.50.2300">
    <property type="match status" value="1"/>
</dbReference>
<dbReference type="EMBL" id="JAHWXP010000003">
    <property type="protein sequence ID" value="MBY8337980.1"/>
    <property type="molecule type" value="Genomic_DNA"/>
</dbReference>
<reference evidence="3 4" key="1">
    <citation type="submission" date="2021-07" db="EMBL/GenBank/DDBJ databases">
        <title>Alteriqipengyuania abyssalis NZ-12B nov, sp.nov isolated from deep sea sponge in pacific ocean.</title>
        <authorList>
            <person name="Tareen S."/>
            <person name="Wink J."/>
        </authorList>
    </citation>
    <scope>NUCLEOTIDE SEQUENCE [LARGE SCALE GENOMIC DNA]</scope>
    <source>
        <strain evidence="3 4">NZ-12B</strain>
    </source>
</reference>
<feature type="domain" description="Response regulatory" evidence="2">
    <location>
        <begin position="6"/>
        <end position="127"/>
    </location>
</feature>
<keyword evidence="4" id="KW-1185">Reference proteome</keyword>
<dbReference type="Proteomes" id="UP000759298">
    <property type="component" value="Unassembled WGS sequence"/>
</dbReference>
<evidence type="ECO:0000259" key="2">
    <source>
        <dbReference type="PROSITE" id="PS50110"/>
    </source>
</evidence>
<gene>
    <name evidence="3" type="ORF">KYN89_13095</name>
</gene>
<dbReference type="SUPFAM" id="SSF52172">
    <property type="entry name" value="CheY-like"/>
    <property type="match status" value="1"/>
</dbReference>
<dbReference type="RefSeq" id="WP_222825456.1">
    <property type="nucleotide sequence ID" value="NZ_JAHWXP010000003.1"/>
</dbReference>
<name>A0ABS7PFY3_9SPHN</name>
<evidence type="ECO:0000256" key="1">
    <source>
        <dbReference type="PROSITE-ProRule" id="PRU00169"/>
    </source>
</evidence>
<proteinExistence type="predicted"/>
<keyword evidence="1" id="KW-0597">Phosphoprotein</keyword>
<dbReference type="InterPro" id="IPR011006">
    <property type="entry name" value="CheY-like_superfamily"/>
</dbReference>
<protein>
    <submittedName>
        <fullName evidence="3">Response regulator</fullName>
    </submittedName>
</protein>
<evidence type="ECO:0000313" key="4">
    <source>
        <dbReference type="Proteomes" id="UP000759298"/>
    </source>
</evidence>
<comment type="caution">
    <text evidence="3">The sequence shown here is derived from an EMBL/GenBank/DDBJ whole genome shotgun (WGS) entry which is preliminary data.</text>
</comment>
<dbReference type="PROSITE" id="PS50110">
    <property type="entry name" value="RESPONSE_REGULATORY"/>
    <property type="match status" value="1"/>
</dbReference>
<accession>A0ABS7PFY3</accession>